<proteinExistence type="predicted"/>
<dbReference type="AlphaFoldDB" id="A0A815TKD0"/>
<protein>
    <submittedName>
        <fullName evidence="1">Uncharacterized protein</fullName>
    </submittedName>
</protein>
<evidence type="ECO:0000313" key="3">
    <source>
        <dbReference type="Proteomes" id="UP000663854"/>
    </source>
</evidence>
<dbReference type="EMBL" id="CAJNOL010011625">
    <property type="protein sequence ID" value="CAF1656295.1"/>
    <property type="molecule type" value="Genomic_DNA"/>
</dbReference>
<dbReference type="EMBL" id="CAJNOH010009825">
    <property type="protein sequence ID" value="CAF1504191.1"/>
    <property type="molecule type" value="Genomic_DNA"/>
</dbReference>
<dbReference type="Proteomes" id="UP000663854">
    <property type="component" value="Unassembled WGS sequence"/>
</dbReference>
<dbReference type="Proteomes" id="UP000663870">
    <property type="component" value="Unassembled WGS sequence"/>
</dbReference>
<evidence type="ECO:0000313" key="1">
    <source>
        <dbReference type="EMBL" id="CAF1504191.1"/>
    </source>
</evidence>
<dbReference type="Gene3D" id="3.20.20.80">
    <property type="entry name" value="Glycosidases"/>
    <property type="match status" value="1"/>
</dbReference>
<organism evidence="1 3">
    <name type="scientific">Rotaria sordida</name>
    <dbReference type="NCBI Taxonomy" id="392033"/>
    <lineage>
        <taxon>Eukaryota</taxon>
        <taxon>Metazoa</taxon>
        <taxon>Spiralia</taxon>
        <taxon>Gnathifera</taxon>
        <taxon>Rotifera</taxon>
        <taxon>Eurotatoria</taxon>
        <taxon>Bdelloidea</taxon>
        <taxon>Philodinida</taxon>
        <taxon>Philodinidae</taxon>
        <taxon>Rotaria</taxon>
    </lineage>
</organism>
<gene>
    <name evidence="2" type="ORF">JXQ802_LOCUS55334</name>
    <name evidence="1" type="ORF">PYM288_LOCUS38810</name>
</gene>
<sequence length="118" mass="14017">MSLNRLNSKTEIYKYFQNDIINNYKSDEVITRPYYIRNRNAFTSRNYLSSPAHGSTNIYTEDAHGNPTCNFDILDQIYDNYLANNFVPCVEFDLVLKSSEQQDYDLNGWKYPRKDYNK</sequence>
<accession>A0A815TKD0</accession>
<reference evidence="1" key="1">
    <citation type="submission" date="2021-02" db="EMBL/GenBank/DDBJ databases">
        <authorList>
            <person name="Nowell W R."/>
        </authorList>
    </citation>
    <scope>NUCLEOTIDE SEQUENCE</scope>
</reference>
<keyword evidence="4" id="KW-1185">Reference proteome</keyword>
<evidence type="ECO:0000313" key="2">
    <source>
        <dbReference type="EMBL" id="CAF1656295.1"/>
    </source>
</evidence>
<evidence type="ECO:0000313" key="4">
    <source>
        <dbReference type="Proteomes" id="UP000663870"/>
    </source>
</evidence>
<name>A0A815TKD0_9BILA</name>
<comment type="caution">
    <text evidence="1">The sequence shown here is derived from an EMBL/GenBank/DDBJ whole genome shotgun (WGS) entry which is preliminary data.</text>
</comment>